<dbReference type="Proteomes" id="UP001499990">
    <property type="component" value="Unassembled WGS sequence"/>
</dbReference>
<evidence type="ECO:0000313" key="2">
    <source>
        <dbReference type="Proteomes" id="UP001499990"/>
    </source>
</evidence>
<name>A0ABP6SMD4_9ACTN</name>
<sequence>MKNAYKVAAVSTILVLAAGGVALGYELRGGCGSQEGRAEKIAGLEILQEKPEGAHPASGSEKVEYGCVDDGGGWLYANRHYAFEGSNRQVVDFYRGIAQKQGLSLDEEGREASDTLAGLCFSKEVDDKPVLVRIRFNPPGGSEPGDYTIGAEAALDGERIRCWL</sequence>
<protein>
    <recommendedName>
        <fullName evidence="3">DUF4352 domain-containing protein</fullName>
    </recommendedName>
</protein>
<proteinExistence type="predicted"/>
<reference evidence="2" key="1">
    <citation type="journal article" date="2019" name="Int. J. Syst. Evol. Microbiol.">
        <title>The Global Catalogue of Microorganisms (GCM) 10K type strain sequencing project: providing services to taxonomists for standard genome sequencing and annotation.</title>
        <authorList>
            <consortium name="The Broad Institute Genomics Platform"/>
            <consortium name="The Broad Institute Genome Sequencing Center for Infectious Disease"/>
            <person name="Wu L."/>
            <person name="Ma J."/>
        </authorList>
    </citation>
    <scope>NUCLEOTIDE SEQUENCE [LARGE SCALE GENOMIC DNA]</scope>
    <source>
        <strain evidence="2">JCM 9651</strain>
    </source>
</reference>
<comment type="caution">
    <text evidence="1">The sequence shown here is derived from an EMBL/GenBank/DDBJ whole genome shotgun (WGS) entry which is preliminary data.</text>
</comment>
<organism evidence="1 2">
    <name type="scientific">Streptomyces sannanensis</name>
    <dbReference type="NCBI Taxonomy" id="285536"/>
    <lineage>
        <taxon>Bacteria</taxon>
        <taxon>Bacillati</taxon>
        <taxon>Actinomycetota</taxon>
        <taxon>Actinomycetes</taxon>
        <taxon>Kitasatosporales</taxon>
        <taxon>Streptomycetaceae</taxon>
        <taxon>Streptomyces</taxon>
    </lineage>
</organism>
<gene>
    <name evidence="1" type="ORF">GCM10020367_69240</name>
</gene>
<keyword evidence="2" id="KW-1185">Reference proteome</keyword>
<accession>A0ABP6SMD4</accession>
<dbReference type="RefSeq" id="WP_345045309.1">
    <property type="nucleotide sequence ID" value="NZ_BAAAYL010000002.1"/>
</dbReference>
<evidence type="ECO:0008006" key="3">
    <source>
        <dbReference type="Google" id="ProtNLM"/>
    </source>
</evidence>
<evidence type="ECO:0000313" key="1">
    <source>
        <dbReference type="EMBL" id="GAA3380742.1"/>
    </source>
</evidence>
<dbReference type="EMBL" id="BAAAYL010000002">
    <property type="protein sequence ID" value="GAA3380742.1"/>
    <property type="molecule type" value="Genomic_DNA"/>
</dbReference>